<dbReference type="AlphaFoldDB" id="A0A4Q0XRI7"/>
<keyword evidence="1" id="KW-0472">Membrane</keyword>
<feature type="transmembrane region" description="Helical" evidence="1">
    <location>
        <begin position="20"/>
        <end position="52"/>
    </location>
</feature>
<keyword evidence="3" id="KW-1185">Reference proteome</keyword>
<feature type="transmembrane region" description="Helical" evidence="1">
    <location>
        <begin position="326"/>
        <end position="349"/>
    </location>
</feature>
<feature type="transmembrane region" description="Helical" evidence="1">
    <location>
        <begin position="230"/>
        <end position="250"/>
    </location>
</feature>
<name>A0A4Q0XRI7_9BACT</name>
<feature type="transmembrane region" description="Helical" evidence="1">
    <location>
        <begin position="73"/>
        <end position="93"/>
    </location>
</feature>
<dbReference type="RefSeq" id="WP_128996260.1">
    <property type="nucleotide sequence ID" value="NZ_PDKN01000004.1"/>
</dbReference>
<feature type="transmembrane region" description="Helical" evidence="1">
    <location>
        <begin position="138"/>
        <end position="158"/>
    </location>
</feature>
<reference evidence="2 3" key="1">
    <citation type="submission" date="2017-10" db="EMBL/GenBank/DDBJ databases">
        <title>Genomics of the genus Arcobacter.</title>
        <authorList>
            <person name="Perez-Cataluna A."/>
            <person name="Figueras M.J."/>
        </authorList>
    </citation>
    <scope>NUCLEOTIDE SEQUENCE [LARGE SCALE GENOMIC DNA]</scope>
    <source>
        <strain evidence="2 3">CECT 8987</strain>
    </source>
</reference>
<feature type="transmembrane region" description="Helical" evidence="1">
    <location>
        <begin position="282"/>
        <end position="302"/>
    </location>
</feature>
<dbReference type="OrthoDB" id="9810382at2"/>
<gene>
    <name evidence="2" type="ORF">CRV04_07710</name>
</gene>
<feature type="transmembrane region" description="Helical" evidence="1">
    <location>
        <begin position="105"/>
        <end position="126"/>
    </location>
</feature>
<proteinExistence type="predicted"/>
<evidence type="ECO:0000313" key="2">
    <source>
        <dbReference type="EMBL" id="RXJ57687.1"/>
    </source>
</evidence>
<organism evidence="2 3">
    <name type="scientific">Candidatus Marinarcus aquaticus</name>
    <dbReference type="NCBI Taxonomy" id="2044504"/>
    <lineage>
        <taxon>Bacteria</taxon>
        <taxon>Pseudomonadati</taxon>
        <taxon>Campylobacterota</taxon>
        <taxon>Epsilonproteobacteria</taxon>
        <taxon>Campylobacterales</taxon>
        <taxon>Arcobacteraceae</taxon>
        <taxon>Candidatus Marinarcus</taxon>
    </lineage>
</organism>
<dbReference type="Proteomes" id="UP000290657">
    <property type="component" value="Unassembled WGS sequence"/>
</dbReference>
<feature type="transmembrane region" description="Helical" evidence="1">
    <location>
        <begin position="188"/>
        <end position="209"/>
    </location>
</feature>
<protein>
    <submittedName>
        <fullName evidence="2">Uncharacterized protein</fullName>
    </submittedName>
</protein>
<comment type="caution">
    <text evidence="2">The sequence shown here is derived from an EMBL/GenBank/DDBJ whole genome shotgun (WGS) entry which is preliminary data.</text>
</comment>
<feature type="transmembrane region" description="Helical" evidence="1">
    <location>
        <begin position="369"/>
        <end position="393"/>
    </location>
</feature>
<dbReference type="EMBL" id="PDKN01000004">
    <property type="protein sequence ID" value="RXJ57687.1"/>
    <property type="molecule type" value="Genomic_DNA"/>
</dbReference>
<evidence type="ECO:0000256" key="1">
    <source>
        <dbReference type="SAM" id="Phobius"/>
    </source>
</evidence>
<accession>A0A4Q0XRI7</accession>
<keyword evidence="1" id="KW-1133">Transmembrane helix</keyword>
<sequence>MDASVLLALRDPAGVPFYPVVFQALYILTWALHAAFVLLALGAMGLSLYGTLLQKSDSHWKILTPHLIQTGKISISILIVLGVAPLLFTQVIYDPNWYVANTLSGMWVFIFIYALVVGYIMYYWYYYANKAKEGGGKLIGIISFAILVFAGVLMHNFAVTSIMPNEWMNMYAPNGVVDTSGWTFNIDIIRLAFMVSLAIPVVGIFLQNYSRFLSTREDFSAQFIKYSADLGTKLTLVGLLLSAILFVAWMLSINYLMHPVSLAIIIGVVLLLIVANKNSNSYITTIVLVIVALLISGMREVIRFDLMSDLGYNIYDYPVNLEIPTITMFLLTFLIMGGVGVAYLLTMAWKVGKTQGVFDGSKDKAVTRLGNYTLTIMVVWMVIYFGWGMTILFKNIL</sequence>
<feature type="transmembrane region" description="Helical" evidence="1">
    <location>
        <begin position="256"/>
        <end position="275"/>
    </location>
</feature>
<evidence type="ECO:0000313" key="3">
    <source>
        <dbReference type="Proteomes" id="UP000290657"/>
    </source>
</evidence>
<keyword evidence="1" id="KW-0812">Transmembrane</keyword>